<name>A0A4Y2KNH4_ARAVE</name>
<feature type="compositionally biased region" description="Low complexity" evidence="1">
    <location>
        <begin position="514"/>
        <end position="533"/>
    </location>
</feature>
<dbReference type="EMBL" id="BGPR01004814">
    <property type="protein sequence ID" value="GBN03639.1"/>
    <property type="molecule type" value="Genomic_DNA"/>
</dbReference>
<feature type="compositionally biased region" description="Low complexity" evidence="1">
    <location>
        <begin position="265"/>
        <end position="275"/>
    </location>
</feature>
<feature type="compositionally biased region" description="Low complexity" evidence="1">
    <location>
        <begin position="454"/>
        <end position="466"/>
    </location>
</feature>
<reference evidence="2 3" key="1">
    <citation type="journal article" date="2019" name="Sci. Rep.">
        <title>Orb-weaving spider Araneus ventricosus genome elucidates the spidroin gene catalogue.</title>
        <authorList>
            <person name="Kono N."/>
            <person name="Nakamura H."/>
            <person name="Ohtoshi R."/>
            <person name="Moran D.A.P."/>
            <person name="Shinohara A."/>
            <person name="Yoshida Y."/>
            <person name="Fujiwara M."/>
            <person name="Mori M."/>
            <person name="Tomita M."/>
            <person name="Arakawa K."/>
        </authorList>
    </citation>
    <scope>NUCLEOTIDE SEQUENCE [LARGE SCALE GENOMIC DNA]</scope>
</reference>
<dbReference type="AlphaFoldDB" id="A0A4Y2KNH4"/>
<feature type="compositionally biased region" description="Polar residues" evidence="1">
    <location>
        <begin position="539"/>
        <end position="570"/>
    </location>
</feature>
<feature type="compositionally biased region" description="Low complexity" evidence="1">
    <location>
        <begin position="295"/>
        <end position="307"/>
    </location>
</feature>
<keyword evidence="3" id="KW-1185">Reference proteome</keyword>
<comment type="caution">
    <text evidence="2">The sequence shown here is derived from an EMBL/GenBank/DDBJ whole genome shotgun (WGS) entry which is preliminary data.</text>
</comment>
<feature type="compositionally biased region" description="Basic and acidic residues" evidence="1">
    <location>
        <begin position="437"/>
        <end position="446"/>
    </location>
</feature>
<feature type="compositionally biased region" description="Basic and acidic residues" evidence="1">
    <location>
        <begin position="376"/>
        <end position="385"/>
    </location>
</feature>
<protein>
    <submittedName>
        <fullName evidence="2">Uncharacterized protein</fullName>
    </submittedName>
</protein>
<accession>A0A4Y2KNH4</accession>
<feature type="compositionally biased region" description="Polar residues" evidence="1">
    <location>
        <begin position="421"/>
        <end position="432"/>
    </location>
</feature>
<evidence type="ECO:0000256" key="1">
    <source>
        <dbReference type="SAM" id="MobiDB-lite"/>
    </source>
</evidence>
<gene>
    <name evidence="2" type="ORF">AVEN_198024_1</name>
</gene>
<feature type="compositionally biased region" description="Basic and acidic residues" evidence="1">
    <location>
        <begin position="339"/>
        <end position="359"/>
    </location>
</feature>
<organism evidence="2 3">
    <name type="scientific">Araneus ventricosus</name>
    <name type="common">Orbweaver spider</name>
    <name type="synonym">Epeira ventricosa</name>
    <dbReference type="NCBI Taxonomy" id="182803"/>
    <lineage>
        <taxon>Eukaryota</taxon>
        <taxon>Metazoa</taxon>
        <taxon>Ecdysozoa</taxon>
        <taxon>Arthropoda</taxon>
        <taxon>Chelicerata</taxon>
        <taxon>Arachnida</taxon>
        <taxon>Araneae</taxon>
        <taxon>Araneomorphae</taxon>
        <taxon>Entelegynae</taxon>
        <taxon>Araneoidea</taxon>
        <taxon>Araneidae</taxon>
        <taxon>Araneus</taxon>
    </lineage>
</organism>
<evidence type="ECO:0000313" key="2">
    <source>
        <dbReference type="EMBL" id="GBN03639.1"/>
    </source>
</evidence>
<feature type="compositionally biased region" description="Basic and acidic residues" evidence="1">
    <location>
        <begin position="503"/>
        <end position="513"/>
    </location>
</feature>
<proteinExistence type="predicted"/>
<sequence length="570" mass="63905">MNDLRKQKIYHLQRSTMSAEDVPSPSTYRDHLLSHSLVREMFRHNLVGAGGRFKKMRADLNRYRSALQRMYAERTAALYERRNQLVSEAEKILKIRSPGSREERRLKEILDELELELNDEEIPAPKEPLKVPRRYLGSSEPKLSIYERKLLEETQRNKVLKRDLRVLDDWLKEISTPIAKVVQIRRIPSLTWEDFQKKHYARAKKRVAEMNRARHNLVHDFNSFNENVIRKLVAARDSVERQRIYRSTRQLPVDARVPKAVKSDTATSVSASSTTPEDEGKSRPVGARVPKAVKSDAATSVSVSSTSPEDEDKNRPDDTRYPKAVKSDAASCVSVSSTRPEDEDKSRSDDTRYPKDVKSDAASCVSASSTTPEDEDKCRSADARYPKAVKLMQVVSVSSTRPEDEDKSRPDDARDPKRRTGNSSFCVGSSTTPEDEDKSRSADTRYPKAVKPDAASCIASCVSASSTTPEDEDKSRSADARDPKAVESDTAAFVSASSITPEDEVKSRERRSESLSSVPVFQGQETTEGTGTSEESEMINVNSLDEQGTSEESTLNSQLETSEKSSQNES</sequence>
<feature type="compositionally biased region" description="Basic and acidic residues" evidence="1">
    <location>
        <begin position="473"/>
        <end position="487"/>
    </location>
</feature>
<dbReference type="OrthoDB" id="6437809at2759"/>
<feature type="compositionally biased region" description="Basic and acidic residues" evidence="1">
    <location>
        <begin position="312"/>
        <end position="321"/>
    </location>
</feature>
<feature type="region of interest" description="Disordered" evidence="1">
    <location>
        <begin position="256"/>
        <end position="570"/>
    </location>
</feature>
<dbReference type="Proteomes" id="UP000499080">
    <property type="component" value="Unassembled WGS sequence"/>
</dbReference>
<evidence type="ECO:0000313" key="3">
    <source>
        <dbReference type="Proteomes" id="UP000499080"/>
    </source>
</evidence>
<feature type="compositionally biased region" description="Basic and acidic residues" evidence="1">
    <location>
        <begin position="401"/>
        <end position="415"/>
    </location>
</feature>